<reference evidence="3 4" key="1">
    <citation type="submission" date="2017-04" db="EMBL/GenBank/DDBJ databases">
        <title>Burkholderia puraquae sp. nov., a novel Burkholderia cepacia complex species from hospital setting samples.</title>
        <authorList>
            <person name="Martina P."/>
            <person name="Leguizamon M."/>
            <person name="Prieto C."/>
            <person name="Sousa S."/>
            <person name="Montanaro P."/>
            <person name="Draghi W."/>
            <person name="Staembler M."/>
            <person name="Bettiol M."/>
            <person name="Figoli C."/>
            <person name="Palau J."/>
            <person name="Alvarez F."/>
            <person name="Benetti S."/>
            <person name="Anchat E."/>
            <person name="Vescina C."/>
            <person name="Ferreras J."/>
            <person name="Lasch P."/>
            <person name="Lagares A."/>
            <person name="Zorreguieta A."/>
            <person name="Yantorno O."/>
            <person name="Bosch A."/>
        </authorList>
    </citation>
    <scope>NUCLEOTIDE SEQUENCE [LARGE SCALE GENOMIC DNA]</scope>
    <source>
        <strain evidence="3 4">CAMPA 1040</strain>
    </source>
</reference>
<reference evidence="2 5" key="2">
    <citation type="submission" date="2020-04" db="EMBL/GenBank/DDBJ databases">
        <authorList>
            <person name="De Canck E."/>
        </authorList>
    </citation>
    <scope>NUCLEOTIDE SEQUENCE [LARGE SCALE GENOMIC DNA]</scope>
    <source>
        <strain evidence="2 5">LMG 29660</strain>
    </source>
</reference>
<keyword evidence="1" id="KW-0472">Membrane</keyword>
<dbReference type="AlphaFoldDB" id="A0A1X1PCP1"/>
<organism evidence="3 4">
    <name type="scientific">Burkholderia puraquae</name>
    <dbReference type="NCBI Taxonomy" id="1904757"/>
    <lineage>
        <taxon>Bacteria</taxon>
        <taxon>Pseudomonadati</taxon>
        <taxon>Pseudomonadota</taxon>
        <taxon>Betaproteobacteria</taxon>
        <taxon>Burkholderiales</taxon>
        <taxon>Burkholderiaceae</taxon>
        <taxon>Burkholderia</taxon>
        <taxon>Burkholderia cepacia complex</taxon>
    </lineage>
</organism>
<proteinExistence type="predicted"/>
<evidence type="ECO:0000313" key="2">
    <source>
        <dbReference type="EMBL" id="CAB3762816.1"/>
    </source>
</evidence>
<evidence type="ECO:0000313" key="4">
    <source>
        <dbReference type="Proteomes" id="UP000193146"/>
    </source>
</evidence>
<keyword evidence="1" id="KW-0812">Transmembrane</keyword>
<dbReference type="EMBL" id="CADIKG010000012">
    <property type="protein sequence ID" value="CAB3762816.1"/>
    <property type="molecule type" value="Genomic_DNA"/>
</dbReference>
<keyword evidence="4" id="KW-1185">Reference proteome</keyword>
<keyword evidence="1" id="KW-1133">Transmembrane helix</keyword>
<feature type="transmembrane region" description="Helical" evidence="1">
    <location>
        <begin position="51"/>
        <end position="72"/>
    </location>
</feature>
<dbReference type="RefSeq" id="WP_085041376.1">
    <property type="nucleotide sequence ID" value="NZ_CADIKG010000012.1"/>
</dbReference>
<evidence type="ECO:0000313" key="3">
    <source>
        <dbReference type="EMBL" id="ORT83442.1"/>
    </source>
</evidence>
<dbReference type="EMBL" id="NBYX01000013">
    <property type="protein sequence ID" value="ORT83442.1"/>
    <property type="molecule type" value="Genomic_DNA"/>
</dbReference>
<protein>
    <submittedName>
        <fullName evidence="3">Uncharacterized protein</fullName>
    </submittedName>
</protein>
<dbReference type="Proteomes" id="UP000494135">
    <property type="component" value="Unassembled WGS sequence"/>
</dbReference>
<dbReference type="Proteomes" id="UP000193146">
    <property type="component" value="Unassembled WGS sequence"/>
</dbReference>
<evidence type="ECO:0000256" key="1">
    <source>
        <dbReference type="SAM" id="Phobius"/>
    </source>
</evidence>
<name>A0A1X1PCP1_9BURK</name>
<sequence length="75" mass="8198">MDPQKDFERFLEKYADLDVQESARWPALVACLLARLKRPNLAIVAVAYKSLPAPIMLAFLGAITLLGVVGGLRDG</sequence>
<evidence type="ECO:0000313" key="5">
    <source>
        <dbReference type="Proteomes" id="UP000494135"/>
    </source>
</evidence>
<gene>
    <name evidence="3" type="ORF">B7G54_24280</name>
    <name evidence="2" type="ORF">LMG29660_04579</name>
</gene>
<accession>A0A1X1PCP1</accession>